<dbReference type="Proteomes" id="UP001598352">
    <property type="component" value="Unassembled WGS sequence"/>
</dbReference>
<name>A0ABW6ETT1_9ACTN</name>
<keyword evidence="2" id="KW-0540">Nuclease</keyword>
<dbReference type="EMBL" id="JBHXKZ010000001">
    <property type="protein sequence ID" value="MFD4821378.1"/>
    <property type="molecule type" value="Genomic_DNA"/>
</dbReference>
<keyword evidence="2" id="KW-0378">Hydrolase</keyword>
<accession>A0ABW6ETT1</accession>
<organism evidence="2 3">
    <name type="scientific">Streptomyces rubiginosohelvolus</name>
    <dbReference type="NCBI Taxonomy" id="67362"/>
    <lineage>
        <taxon>Bacteria</taxon>
        <taxon>Bacillati</taxon>
        <taxon>Actinomycetota</taxon>
        <taxon>Actinomycetes</taxon>
        <taxon>Kitasatosporales</taxon>
        <taxon>Streptomycetaceae</taxon>
        <taxon>Streptomyces</taxon>
    </lineage>
</organism>
<dbReference type="GO" id="GO:0016787">
    <property type="term" value="F:hydrolase activity"/>
    <property type="evidence" value="ECO:0007669"/>
    <property type="project" value="UniProtKB-KW"/>
</dbReference>
<keyword evidence="2" id="KW-0255">Endonuclease</keyword>
<evidence type="ECO:0000259" key="1">
    <source>
        <dbReference type="Pfam" id="PF04471"/>
    </source>
</evidence>
<evidence type="ECO:0000313" key="2">
    <source>
        <dbReference type="EMBL" id="MFD4821378.1"/>
    </source>
</evidence>
<reference evidence="2 3" key="1">
    <citation type="submission" date="2024-09" db="EMBL/GenBank/DDBJ databases">
        <title>The Natural Products Discovery Center: Release of the First 8490 Sequenced Strains for Exploring Actinobacteria Biosynthetic Diversity.</title>
        <authorList>
            <person name="Kalkreuter E."/>
            <person name="Kautsar S.A."/>
            <person name="Yang D."/>
            <person name="Bader C.D."/>
            <person name="Teijaro C.N."/>
            <person name="Fluegel L."/>
            <person name="Davis C.M."/>
            <person name="Simpson J.R."/>
            <person name="Lauterbach L."/>
            <person name="Steele A.D."/>
            <person name="Gui C."/>
            <person name="Meng S."/>
            <person name="Li G."/>
            <person name="Viehrig K."/>
            <person name="Ye F."/>
            <person name="Su P."/>
            <person name="Kiefer A.F."/>
            <person name="Nichols A."/>
            <person name="Cepeda A.J."/>
            <person name="Yan W."/>
            <person name="Fan B."/>
            <person name="Jiang Y."/>
            <person name="Adhikari A."/>
            <person name="Zheng C.-J."/>
            <person name="Schuster L."/>
            <person name="Cowan T.M."/>
            <person name="Smanski M.J."/>
            <person name="Chevrette M.G."/>
            <person name="De Carvalho L.P.S."/>
            <person name="Shen B."/>
        </authorList>
    </citation>
    <scope>NUCLEOTIDE SEQUENCE [LARGE SCALE GENOMIC DNA]</scope>
    <source>
        <strain evidence="2 3">NPDC058428</strain>
    </source>
</reference>
<comment type="caution">
    <text evidence="2">The sequence shown here is derived from an EMBL/GenBank/DDBJ whole genome shotgun (WGS) entry which is preliminary data.</text>
</comment>
<dbReference type="Pfam" id="PF04471">
    <property type="entry name" value="Mrr_cat"/>
    <property type="match status" value="1"/>
</dbReference>
<dbReference type="EC" id="3.1.21.-" evidence="2"/>
<gene>
    <name evidence="2" type="ORF">ACFWOQ_02270</name>
</gene>
<feature type="domain" description="Restriction endonuclease type IV Mrr" evidence="1">
    <location>
        <begin position="48"/>
        <end position="143"/>
    </location>
</feature>
<dbReference type="RefSeq" id="WP_382762074.1">
    <property type="nucleotide sequence ID" value="NZ_JBHXKZ010000001.1"/>
</dbReference>
<dbReference type="Gene3D" id="3.40.1350.10">
    <property type="match status" value="1"/>
</dbReference>
<evidence type="ECO:0000313" key="3">
    <source>
        <dbReference type="Proteomes" id="UP001598352"/>
    </source>
</evidence>
<dbReference type="InterPro" id="IPR011856">
    <property type="entry name" value="tRNA_endonuc-like_dom_sf"/>
</dbReference>
<protein>
    <submittedName>
        <fullName evidence="2">Restriction endonuclease</fullName>
        <ecNumber evidence="2">3.1.21.-</ecNumber>
    </submittedName>
</protein>
<keyword evidence="3" id="KW-1185">Reference proteome</keyword>
<sequence length="1036" mass="112273">MVDIEHDVRVGEPGWEPIDGRHELSGPPPEVARTLPVTAPLALPTEYLTWESFEHLVAAITREVEGAYEAYVYGRRGQKQHGIDVVGFFDSEKPRVYQAKHYETYSAAKLTDAVQTFLDGKRPFGSSYLVVVTTADVSDTAITDELHTLREANQDLTIRLWGKRELSDKLQDHPLIVTRFFGPETARLVCPKLQQPSAEARTAVVASDAMVRGPVQHLDLHHDLDAAHALRPQQPARAAAEFQRVAQALEEAGFAAHALQVRRSQSEALHEAKDTAAAVAVDLKIMAGELESGEPGLALSVARRLQIQDTDVPEAFARGLQALGALAAYEHDHDVTLDDAAAAVDALQDGDTGLASAFMMFAECAVAENRLELITDRAELFEAACRSMPFGSQESARLRACLADAGVDDGWADLQHTIRSNWKPQLAALLMARLGRSLVLRQKAPAALARYDDAIALATEAGAIDDAVNWLQTQSLIRVRFGLTQPLSINEGYRRILTLRAAGDGGSVLPTGVRFRERALSRMYKKQLADASQALIAYRSRSAVTADWSGEQEAEHLLGLLHQKAQQPEQALLHHLAAGDVDELAGVAELLPEEPLPFEPHPDLVSMPNWYRVSALRAVAAAADLVPDDQARKWLDAALKEIELDRPTPPRTASAVHAAFAAAAALLRASTAEQAQHFLSLSDPRLDRAPGTHRRTDREHMQALIAVAHTHPTVRQAAVRSMCRALLCAEHLAASILNQGVDALALCPDIVAEQCRQPARESNIYAALALVLTGTHIADAAPAARSQLPLPPPGEQTAEQPRTSPGTLALLAAAVDMPDRQALGDSLIAHALNREDAAFQRRDALHAIASLAPYLDQETRAQHCTTAMEFAQGDHDGSADDDLPHTSFDRIGFGFGPATLRPDGLLAAACLADSSPQAADVTAHALHLLLSDPDADRTTLVRALFQLSPSDVSLDPTLLAIHPDHLIRLLAAALWCARRDADPVAGQSLITDRHRLVRQYMATHAGNTDLVQALAADARRSVRCRVAQRQRPDSDD</sequence>
<dbReference type="InterPro" id="IPR007560">
    <property type="entry name" value="Restrct_endonuc_IV_Mrr"/>
</dbReference>
<proteinExistence type="predicted"/>
<dbReference type="GO" id="GO:0004519">
    <property type="term" value="F:endonuclease activity"/>
    <property type="evidence" value="ECO:0007669"/>
    <property type="project" value="UniProtKB-KW"/>
</dbReference>